<protein>
    <submittedName>
        <fullName evidence="1">Uncharacterized protein</fullName>
    </submittedName>
</protein>
<organism evidence="1 2">
    <name type="scientific">Trifolium pratense</name>
    <name type="common">Red clover</name>
    <dbReference type="NCBI Taxonomy" id="57577"/>
    <lineage>
        <taxon>Eukaryota</taxon>
        <taxon>Viridiplantae</taxon>
        <taxon>Streptophyta</taxon>
        <taxon>Embryophyta</taxon>
        <taxon>Tracheophyta</taxon>
        <taxon>Spermatophyta</taxon>
        <taxon>Magnoliopsida</taxon>
        <taxon>eudicotyledons</taxon>
        <taxon>Gunneridae</taxon>
        <taxon>Pentapetalae</taxon>
        <taxon>rosids</taxon>
        <taxon>fabids</taxon>
        <taxon>Fabales</taxon>
        <taxon>Fabaceae</taxon>
        <taxon>Papilionoideae</taxon>
        <taxon>50 kb inversion clade</taxon>
        <taxon>NPAAA clade</taxon>
        <taxon>Hologalegina</taxon>
        <taxon>IRL clade</taxon>
        <taxon>Trifolieae</taxon>
        <taxon>Trifolium</taxon>
    </lineage>
</organism>
<evidence type="ECO:0000313" key="1">
    <source>
        <dbReference type="EMBL" id="CAJ2646728.1"/>
    </source>
</evidence>
<proteinExistence type="predicted"/>
<gene>
    <name evidence="1" type="ORF">MILVUS5_LOCUS15386</name>
</gene>
<keyword evidence="2" id="KW-1185">Reference proteome</keyword>
<accession>A0ACB0JTD9</accession>
<evidence type="ECO:0000313" key="2">
    <source>
        <dbReference type="Proteomes" id="UP001177021"/>
    </source>
</evidence>
<dbReference type="EMBL" id="CASHSV030000109">
    <property type="protein sequence ID" value="CAJ2646728.1"/>
    <property type="molecule type" value="Genomic_DNA"/>
</dbReference>
<sequence length="1315" mass="151149">MDSETSFKALPLPVFDGANYHIWAARMEAYLEANDLWEAVEEDYEVLQLPNNPTMAQIRSHKEMKTRKSKARASLFAAVTEEIFTRIMTIKSAFEIWNFLKNEYEGDERIRGMQALNLIREFEMQKMKESETIKEYANKLIGIANKVRLLGSEFSDSRIVQKILVTVPERFEATITSLENTKDLTKLTLAELVNAMQAQEQRRMIRAEGSVEGALQAKLKIGRGGKSMENKYKSLNNQAAANTSYNNGERNREFPPCKHCGKSGHPPFRCWRRPDVRCAKCNKLGHHERICKSRFQQNNEAQAADQQEEEEDEQLFVATCFTSSSSSECWLVDSGCTSHMTHDQEIFRELDRSQISKVRIGNGKLIAVEGKGTVAIESCTGTKLISDVLYVPEIDQNLLSVGQLLEKGFKVIFENKRCLIKDANDKVIFNIKMRSKSFSFDPMKEEQTAYPATVNTAEIWHKRLGHFHHAAVLNMQQKELVQGLPHLDAELPSCKVCQYGKQARLPFKQATWRATKRLQLIHTDLAGPQRTTSLKESKYYIVFIDDYTRMCWIYFLKSKSDVAGVFWRFKQWIEKQSSCEIQVLRSDNGTEYTSKQFTMFCEEAGIEHQLTAPYTPQQNGVSERKNRTIMEMVRCMLHEKGLPKEYWAEAANTAVFLLNRLPTKAVDGKTPFEAWYGYKPLLKNFKIFGCLCFTYVPQIKRDKLDKKAEPGIFVGYSSTSKAYRVFQPNTRKILISRDVHFMENEQWNWNDTEKKPVAGLWQNQDDFVSDPPAVDPLQNQDELVDDPPIRGSRLLSDIYQRCNVAVLEPAGYWDAKEDPKWRAAMQEELAMIDKNQTWKLVTRPAHKKVIGVKWVFRTKLNADGSINKHKARLVVKGYAQIFGVDFFDTFAPVARQDTIRMLLSISAQKGWKIYHLDVKSAFLNGFLEEEIYIEQPEGFVVKEHEDKVYLLKKALYGLKQAPRAWYSRIDEYLMKLGFVKSLSESTLYIKGDQTNFLVISLYVDDLLVTGSSVEFIQQFKDDMKQVFEMSDLGEMSYFLGMEVEQKNGDIFICQRKYAKEMLKKFNMENCKSMSTPMCPKEKLCKDDEAEQVDETLYRSLIGCLMYLTTTRPDVMYAVSVLSRFMNCAKESHFKAAKRVLRYVKGTINYGIKFCRSQNFKLQGYSDSDWAGSLDDMKSTSGYCFSSGSGIFSWCSKKQEIVAQSTAEAEFIAATAAVNQALWLRKILSDMHLEQRETTEVMVDNQAAIAISKNPVFHGKTKHFSIKLFFLRDVQKDGAVCLKYCKTEDQLSDIFTKALPTSRFELLREKLGISNR</sequence>
<dbReference type="Proteomes" id="UP001177021">
    <property type="component" value="Unassembled WGS sequence"/>
</dbReference>
<reference evidence="1" key="1">
    <citation type="submission" date="2023-10" db="EMBL/GenBank/DDBJ databases">
        <authorList>
            <person name="Rodriguez Cubillos JULIANA M."/>
            <person name="De Vega J."/>
        </authorList>
    </citation>
    <scope>NUCLEOTIDE SEQUENCE</scope>
</reference>
<comment type="caution">
    <text evidence="1">The sequence shown here is derived from an EMBL/GenBank/DDBJ whole genome shotgun (WGS) entry which is preliminary data.</text>
</comment>
<name>A0ACB0JTD9_TRIPR</name>